<dbReference type="Proteomes" id="UP000027170">
    <property type="component" value="Unassembled WGS sequence"/>
</dbReference>
<dbReference type="EMBL" id="JFZV01000017">
    <property type="protein sequence ID" value="KDN13862.1"/>
    <property type="molecule type" value="Genomic_DNA"/>
</dbReference>
<dbReference type="OrthoDB" id="9813053at2"/>
<keyword evidence="3" id="KW-1185">Reference proteome</keyword>
<comment type="caution">
    <text evidence="2">The sequence shown here is derived from an EMBL/GenBank/DDBJ whole genome shotgun (WGS) entry which is preliminary data.</text>
</comment>
<evidence type="ECO:0000259" key="1">
    <source>
        <dbReference type="Pfam" id="PF13274"/>
    </source>
</evidence>
<dbReference type="AlphaFoldDB" id="A0A066TD66"/>
<dbReference type="Pfam" id="PF13274">
    <property type="entry name" value="SocA_Panacea"/>
    <property type="match status" value="1"/>
</dbReference>
<gene>
    <name evidence="2" type="ORF">SALWKB29_2107</name>
</gene>
<accession>A0A066TD66</accession>
<dbReference type="InterPro" id="IPR025272">
    <property type="entry name" value="SocA_Panacea"/>
</dbReference>
<name>A0A066TD66_9NEIS</name>
<reference evidence="2 3" key="1">
    <citation type="submission" date="2014-03" db="EMBL/GenBank/DDBJ databases">
        <title>The genomes of two eusocial bee gut symbionts.</title>
        <authorList>
            <person name="Kwong W.K."/>
            <person name="Engel P."/>
            <person name="Koch H."/>
            <person name="Moran N.A."/>
        </authorList>
    </citation>
    <scope>NUCLEOTIDE SEQUENCE [LARGE SCALE GENOMIC DNA]</scope>
    <source>
        <strain evidence="3">wkB29</strain>
    </source>
</reference>
<evidence type="ECO:0000313" key="2">
    <source>
        <dbReference type="EMBL" id="KDN13862.1"/>
    </source>
</evidence>
<dbReference type="eggNOG" id="COG0550">
    <property type="taxonomic scope" value="Bacteria"/>
</dbReference>
<dbReference type="RefSeq" id="WP_037408390.1">
    <property type="nucleotide sequence ID" value="NZ_JFZV01000017.1"/>
</dbReference>
<sequence length="187" mass="21948">MFDERKSAQASAYLLTKAGGSMYHIKLIKLLYLADRLSFELYNYPITGDDYYSMKYGPVLSHIYDNINNYACCSPVWAEYISDKENHRVSLINPKNNSIEDLDELSESDIEVLDLIYQQFGTWDRWELVDYCHKPEYIPEWKNLDTGSEKIELLLLLSHLGKNRETIEAIINENEYQLKFLQTLRKG</sequence>
<protein>
    <recommendedName>
        <fullName evidence="1">Antitoxin SocA-like Panacea domain-containing protein</fullName>
    </recommendedName>
</protein>
<evidence type="ECO:0000313" key="3">
    <source>
        <dbReference type="Proteomes" id="UP000027170"/>
    </source>
</evidence>
<organism evidence="2 3">
    <name type="scientific">Snodgrassella communis</name>
    <dbReference type="NCBI Taxonomy" id="2946699"/>
    <lineage>
        <taxon>Bacteria</taxon>
        <taxon>Pseudomonadati</taxon>
        <taxon>Pseudomonadota</taxon>
        <taxon>Betaproteobacteria</taxon>
        <taxon>Neisseriales</taxon>
        <taxon>Neisseriaceae</taxon>
        <taxon>Snodgrassella</taxon>
    </lineage>
</organism>
<feature type="domain" description="Antitoxin SocA-like Panacea" evidence="1">
    <location>
        <begin position="27"/>
        <end position="136"/>
    </location>
</feature>
<proteinExistence type="predicted"/>